<dbReference type="PANTHER" id="PTHR43798">
    <property type="entry name" value="MONOACYLGLYCEROL LIPASE"/>
    <property type="match status" value="1"/>
</dbReference>
<dbReference type="InterPro" id="IPR005945">
    <property type="entry name" value="Pro_imino_pep"/>
</dbReference>
<evidence type="ECO:0000256" key="2">
    <source>
        <dbReference type="ARBA" id="ARBA00022801"/>
    </source>
</evidence>
<organism evidence="4 5">
    <name type="scientific">Maridesulfovibrio ferrireducens</name>
    <dbReference type="NCBI Taxonomy" id="246191"/>
    <lineage>
        <taxon>Bacteria</taxon>
        <taxon>Pseudomonadati</taxon>
        <taxon>Thermodesulfobacteriota</taxon>
        <taxon>Desulfovibrionia</taxon>
        <taxon>Desulfovibrionales</taxon>
        <taxon>Desulfovibrionaceae</taxon>
        <taxon>Maridesulfovibrio</taxon>
    </lineage>
</organism>
<keyword evidence="2" id="KW-0378">Hydrolase</keyword>
<evidence type="ECO:0000313" key="5">
    <source>
        <dbReference type="Proteomes" id="UP000199053"/>
    </source>
</evidence>
<dbReference type="Gene3D" id="3.40.50.1820">
    <property type="entry name" value="alpha/beta hydrolase"/>
    <property type="match status" value="1"/>
</dbReference>
<name>A0A1G9LFP5_9BACT</name>
<dbReference type="OrthoDB" id="9793083at2"/>
<gene>
    <name evidence="4" type="ORF">SAMN05660337_3360</name>
</gene>
<feature type="domain" description="AB hydrolase-1" evidence="3">
    <location>
        <begin position="82"/>
        <end position="186"/>
    </location>
</feature>
<dbReference type="AlphaFoldDB" id="A0A1G9LFP5"/>
<dbReference type="STRING" id="246191.SAMN05660337_3360"/>
<protein>
    <submittedName>
        <fullName evidence="4">Proline iminopeptidase</fullName>
    </submittedName>
</protein>
<dbReference type="GO" id="GO:0006508">
    <property type="term" value="P:proteolysis"/>
    <property type="evidence" value="ECO:0007669"/>
    <property type="project" value="InterPro"/>
</dbReference>
<dbReference type="InterPro" id="IPR050266">
    <property type="entry name" value="AB_hydrolase_sf"/>
</dbReference>
<dbReference type="InterPro" id="IPR000073">
    <property type="entry name" value="AB_hydrolase_1"/>
</dbReference>
<evidence type="ECO:0000313" key="4">
    <source>
        <dbReference type="EMBL" id="SDL60597.1"/>
    </source>
</evidence>
<dbReference type="InterPro" id="IPR002410">
    <property type="entry name" value="Peptidase_S33"/>
</dbReference>
<dbReference type="Proteomes" id="UP000199053">
    <property type="component" value="Unassembled WGS sequence"/>
</dbReference>
<dbReference type="NCBIfam" id="TIGR01250">
    <property type="entry name" value="pro_imino_pep_2"/>
    <property type="match status" value="1"/>
</dbReference>
<dbReference type="InterPro" id="IPR029058">
    <property type="entry name" value="AB_hydrolase_fold"/>
</dbReference>
<dbReference type="SUPFAM" id="SSF53474">
    <property type="entry name" value="alpha/beta-Hydrolases"/>
    <property type="match status" value="1"/>
</dbReference>
<evidence type="ECO:0000259" key="3">
    <source>
        <dbReference type="Pfam" id="PF00561"/>
    </source>
</evidence>
<keyword evidence="5" id="KW-1185">Reference proteome</keyword>
<dbReference type="EMBL" id="FNGA01000007">
    <property type="protein sequence ID" value="SDL60597.1"/>
    <property type="molecule type" value="Genomic_DNA"/>
</dbReference>
<dbReference type="PRINTS" id="PR00793">
    <property type="entry name" value="PROAMNOPTASE"/>
</dbReference>
<reference evidence="5" key="1">
    <citation type="submission" date="2016-10" db="EMBL/GenBank/DDBJ databases">
        <authorList>
            <person name="Varghese N."/>
            <person name="Submissions S."/>
        </authorList>
    </citation>
    <scope>NUCLEOTIDE SEQUENCE [LARGE SCALE GENOMIC DNA]</scope>
    <source>
        <strain evidence="5">DSM 16995</strain>
    </source>
</reference>
<proteinExistence type="inferred from homology"/>
<dbReference type="Pfam" id="PF00561">
    <property type="entry name" value="Abhydrolase_1"/>
    <property type="match status" value="1"/>
</dbReference>
<sequence>MIYIINHRRLFCWSVFCTLIIVMLIGCVSRGEKDMNKEQAYIDKILTEPAYDSEGFVDYTYEGHTYKLWYGRIGSGSAPPALVLHGGPGGNHHNLVAFQALSDERPVIFYDQLGCGNSERPDNPALWNAERYFDEVKAVRDGLGLKKYHLIGHSWGTAQAVGFAAKHPAGILSISLHSPILSFPYYITDVAPALKQGLICLNGKGGQVIDDYELRGVGTKSDYDEACMEFTKKHVTHTWPLPEAMKKLGAARNSAIHDTMVAGGSELNVLGNIKTIDVTTQLSKLNVPILMTCGSDDLCTPAYTKWQSEFANNPQYYVIQGSAHMTPVDKPLELIERQRVFLKEFGSRVSHEIREASVKDN</sequence>
<dbReference type="GO" id="GO:0008233">
    <property type="term" value="F:peptidase activity"/>
    <property type="evidence" value="ECO:0007669"/>
    <property type="project" value="InterPro"/>
</dbReference>
<evidence type="ECO:0000256" key="1">
    <source>
        <dbReference type="ARBA" id="ARBA00010088"/>
    </source>
</evidence>
<accession>A0A1G9LFP5</accession>
<comment type="similarity">
    <text evidence="1">Belongs to the peptidase S33 family.</text>
</comment>